<feature type="transmembrane region" description="Helical" evidence="7">
    <location>
        <begin position="67"/>
        <end position="89"/>
    </location>
</feature>
<evidence type="ECO:0000256" key="5">
    <source>
        <dbReference type="ARBA" id="ARBA00022989"/>
    </source>
</evidence>
<feature type="transmembrane region" description="Helical" evidence="7">
    <location>
        <begin position="285"/>
        <end position="302"/>
    </location>
</feature>
<evidence type="ECO:0000256" key="7">
    <source>
        <dbReference type="SAM" id="Phobius"/>
    </source>
</evidence>
<name>A0A1Z5IAC9_9LACO</name>
<dbReference type="PANTHER" id="PTHR36838">
    <property type="entry name" value="AUXIN EFFLUX CARRIER FAMILY PROTEIN"/>
    <property type="match status" value="1"/>
</dbReference>
<organism evidence="8 9">
    <name type="scientific">Secundilactobacillus mixtipabuli</name>
    <dbReference type="NCBI Taxonomy" id="1435342"/>
    <lineage>
        <taxon>Bacteria</taxon>
        <taxon>Bacillati</taxon>
        <taxon>Bacillota</taxon>
        <taxon>Bacilli</taxon>
        <taxon>Lactobacillales</taxon>
        <taxon>Lactobacillaceae</taxon>
        <taxon>Secundilactobacillus</taxon>
    </lineage>
</organism>
<dbReference type="EMBL" id="BCMF01000002">
    <property type="protein sequence ID" value="GAW98567.1"/>
    <property type="molecule type" value="Genomic_DNA"/>
</dbReference>
<evidence type="ECO:0000313" key="9">
    <source>
        <dbReference type="Proteomes" id="UP000198374"/>
    </source>
</evidence>
<feature type="transmembrane region" description="Helical" evidence="7">
    <location>
        <begin position="35"/>
        <end position="55"/>
    </location>
</feature>
<dbReference type="RefSeq" id="WP_089108380.1">
    <property type="nucleotide sequence ID" value="NZ_BCMF01000002.1"/>
</dbReference>
<dbReference type="PANTHER" id="PTHR36838:SF1">
    <property type="entry name" value="SLR1864 PROTEIN"/>
    <property type="match status" value="1"/>
</dbReference>
<accession>A0A1Z5IAC9</accession>
<dbReference type="GO" id="GO:0055085">
    <property type="term" value="P:transmembrane transport"/>
    <property type="evidence" value="ECO:0007669"/>
    <property type="project" value="InterPro"/>
</dbReference>
<keyword evidence="4 7" id="KW-0812">Transmembrane</keyword>
<dbReference type="OrthoDB" id="109606at2"/>
<sequence length="303" mass="32993">MLQTLLFALLPIVITIALGYFAAAHHYFGDQDSRLFVRLVMNFMLPLSVFSGIWSTPRKIIIKDIPLAGWLFVSIVGCYLIFIIFYWHILHTNLHIASLRAMSVADPSVPFIGSAILPLLFGNSLSAITIGICTLIINIILLPMVFGALSQGESLGSRVISTLRKPLVAAALLGFALALLGWQMPEELAGSFELLGKGAGGLAIFATGIILFTRKILVNRTIVTTVISKNILFPIIIWGIMLLIHTPSELQRIVVLTLAIPTATMPTSLAIQFKVNEAELASTQFWSTVCSFVTLAIFLVALS</sequence>
<dbReference type="Proteomes" id="UP000198374">
    <property type="component" value="Unassembled WGS sequence"/>
</dbReference>
<evidence type="ECO:0000256" key="3">
    <source>
        <dbReference type="ARBA" id="ARBA00022475"/>
    </source>
</evidence>
<dbReference type="AlphaFoldDB" id="A0A1Z5IAC9"/>
<evidence type="ECO:0000256" key="4">
    <source>
        <dbReference type="ARBA" id="ARBA00022692"/>
    </source>
</evidence>
<dbReference type="InterPro" id="IPR004776">
    <property type="entry name" value="Mem_transp_PIN-like"/>
</dbReference>
<proteinExistence type="predicted"/>
<evidence type="ECO:0000313" key="8">
    <source>
        <dbReference type="EMBL" id="GAW98567.1"/>
    </source>
</evidence>
<feature type="transmembrane region" description="Helical" evidence="7">
    <location>
        <begin position="127"/>
        <end position="150"/>
    </location>
</feature>
<feature type="transmembrane region" description="Helical" evidence="7">
    <location>
        <begin position="162"/>
        <end position="182"/>
    </location>
</feature>
<feature type="transmembrane region" description="Helical" evidence="7">
    <location>
        <begin position="6"/>
        <end position="23"/>
    </location>
</feature>
<feature type="transmembrane region" description="Helical" evidence="7">
    <location>
        <begin position="226"/>
        <end position="244"/>
    </location>
</feature>
<comment type="subcellular location">
    <subcellularLocation>
        <location evidence="1">Membrane</location>
        <topology evidence="1">Multi-pass membrane protein</topology>
    </subcellularLocation>
</comment>
<keyword evidence="6 7" id="KW-0472">Membrane</keyword>
<evidence type="ECO:0000256" key="1">
    <source>
        <dbReference type="ARBA" id="ARBA00004141"/>
    </source>
</evidence>
<dbReference type="GO" id="GO:0016020">
    <property type="term" value="C:membrane"/>
    <property type="evidence" value="ECO:0007669"/>
    <property type="project" value="UniProtKB-SubCell"/>
</dbReference>
<evidence type="ECO:0000256" key="6">
    <source>
        <dbReference type="ARBA" id="ARBA00023136"/>
    </source>
</evidence>
<dbReference type="Pfam" id="PF03547">
    <property type="entry name" value="Mem_trans"/>
    <property type="match status" value="1"/>
</dbReference>
<keyword evidence="5 7" id="KW-1133">Transmembrane helix</keyword>
<reference evidence="8 9" key="1">
    <citation type="submission" date="2015-11" db="EMBL/GenBank/DDBJ databases">
        <title>Draft genome sequences of new species of the genus Lactobacillus isolated from orchardgrass silage.</title>
        <authorList>
            <person name="Tohno M."/>
            <person name="Tanizawa Y."/>
            <person name="Arita M."/>
        </authorList>
    </citation>
    <scope>NUCLEOTIDE SEQUENCE [LARGE SCALE GENOMIC DNA]</scope>
    <source>
        <strain evidence="8 9">IWT30</strain>
    </source>
</reference>
<keyword evidence="3" id="KW-1003">Cell membrane</keyword>
<evidence type="ECO:0000256" key="2">
    <source>
        <dbReference type="ARBA" id="ARBA00022448"/>
    </source>
</evidence>
<protein>
    <submittedName>
        <fullName evidence="8">Permease</fullName>
    </submittedName>
</protein>
<keyword evidence="2" id="KW-0813">Transport</keyword>
<comment type="caution">
    <text evidence="8">The sequence shown here is derived from an EMBL/GenBank/DDBJ whole genome shotgun (WGS) entry which is preliminary data.</text>
</comment>
<keyword evidence="9" id="KW-1185">Reference proteome</keyword>
<feature type="transmembrane region" description="Helical" evidence="7">
    <location>
        <begin position="194"/>
        <end position="214"/>
    </location>
</feature>
<gene>
    <name evidence="8" type="ORF">IWT30_00514</name>
</gene>